<keyword evidence="1" id="KW-0812">Transmembrane</keyword>
<feature type="transmembrane region" description="Helical" evidence="1">
    <location>
        <begin position="27"/>
        <end position="47"/>
    </location>
</feature>
<organism evidence="2 3">
    <name type="scientific">Candidatus Abawacabacteria bacterium RBG_16_42_10</name>
    <dbReference type="NCBI Taxonomy" id="1817814"/>
    <lineage>
        <taxon>Bacteria</taxon>
        <taxon>Candidatus Abawacaibacteriota</taxon>
    </lineage>
</organism>
<name>A0A1F4XJ17_9BACT</name>
<comment type="caution">
    <text evidence="2">The sequence shown here is derived from an EMBL/GenBank/DDBJ whole genome shotgun (WGS) entry which is preliminary data.</text>
</comment>
<evidence type="ECO:0000256" key="1">
    <source>
        <dbReference type="SAM" id="Phobius"/>
    </source>
</evidence>
<feature type="transmembrane region" description="Helical" evidence="1">
    <location>
        <begin position="95"/>
        <end position="114"/>
    </location>
</feature>
<feature type="transmembrane region" description="Helical" evidence="1">
    <location>
        <begin position="59"/>
        <end position="83"/>
    </location>
</feature>
<feature type="transmembrane region" description="Helical" evidence="1">
    <location>
        <begin position="204"/>
        <end position="224"/>
    </location>
</feature>
<feature type="transmembrane region" description="Helical" evidence="1">
    <location>
        <begin position="120"/>
        <end position="144"/>
    </location>
</feature>
<dbReference type="AlphaFoldDB" id="A0A1F4XJ17"/>
<dbReference type="EMBL" id="MEWR01000023">
    <property type="protein sequence ID" value="OGC81584.1"/>
    <property type="molecule type" value="Genomic_DNA"/>
</dbReference>
<keyword evidence="1" id="KW-1133">Transmembrane helix</keyword>
<proteinExistence type="predicted"/>
<evidence type="ECO:0000313" key="3">
    <source>
        <dbReference type="Proteomes" id="UP000177614"/>
    </source>
</evidence>
<reference evidence="2 3" key="1">
    <citation type="journal article" date="2016" name="Nat. Commun.">
        <title>Thousands of microbial genomes shed light on interconnected biogeochemical processes in an aquifer system.</title>
        <authorList>
            <person name="Anantharaman K."/>
            <person name="Brown C.T."/>
            <person name="Hug L.A."/>
            <person name="Sharon I."/>
            <person name="Castelle C.J."/>
            <person name="Probst A.J."/>
            <person name="Thomas B.C."/>
            <person name="Singh A."/>
            <person name="Wilkins M.J."/>
            <person name="Karaoz U."/>
            <person name="Brodie E.L."/>
            <person name="Williams K.H."/>
            <person name="Hubbard S.S."/>
            <person name="Banfield J.F."/>
        </authorList>
    </citation>
    <scope>NUCLEOTIDE SEQUENCE [LARGE SCALE GENOMIC DNA]</scope>
</reference>
<dbReference type="Proteomes" id="UP000177614">
    <property type="component" value="Unassembled WGS sequence"/>
</dbReference>
<evidence type="ECO:0000313" key="2">
    <source>
        <dbReference type="EMBL" id="OGC81584.1"/>
    </source>
</evidence>
<gene>
    <name evidence="2" type="ORF">A2V81_04875</name>
</gene>
<feature type="transmembrane region" description="Helical" evidence="1">
    <location>
        <begin position="165"/>
        <end position="184"/>
    </location>
</feature>
<protein>
    <submittedName>
        <fullName evidence="2">Uncharacterized protein</fullName>
    </submittedName>
</protein>
<feature type="transmembrane region" description="Helical" evidence="1">
    <location>
        <begin position="236"/>
        <end position="256"/>
    </location>
</feature>
<keyword evidence="1" id="KW-0472">Membrane</keyword>
<sequence>MLAPITKFIKSMSIPSLEHHTSNWRKYLIAGTVAVLLFIGISIYIFLRRGYFDLYIANKVFAGVAFLLIAIVLLIGPLTRLYQVFDGWMMYRKELGVLAFLLALLHSVISLFLLPDHFPFAYFINNAFTTILGILAVIVLAFLFTISRQKILSRIDHHFWWKMQFWGIRIAGTLIFFHVFLLKWSGWIQWYVKGGSSDLLRPYLPGASLIIAPFGLFVLGVRIVELAMPIKITRIAVPILLGVYILWLGITAMWHIN</sequence>
<accession>A0A1F4XJ17</accession>
<dbReference type="STRING" id="1817814.A2V81_04875"/>